<gene>
    <name evidence="2" type="ORF">A2803_02580</name>
</gene>
<evidence type="ECO:0000313" key="2">
    <source>
        <dbReference type="EMBL" id="OGM31950.1"/>
    </source>
</evidence>
<feature type="transmembrane region" description="Helical" evidence="1">
    <location>
        <begin position="257"/>
        <end position="273"/>
    </location>
</feature>
<proteinExistence type="predicted"/>
<organism evidence="2 3">
    <name type="scientific">Candidatus Woesebacteria bacterium RIFCSPHIGHO2_01_FULL_44_21</name>
    <dbReference type="NCBI Taxonomy" id="1802503"/>
    <lineage>
        <taxon>Bacteria</taxon>
        <taxon>Candidatus Woeseibacteriota</taxon>
    </lineage>
</organism>
<keyword evidence="1" id="KW-0812">Transmembrane</keyword>
<feature type="transmembrane region" description="Helical" evidence="1">
    <location>
        <begin position="195"/>
        <end position="212"/>
    </location>
</feature>
<comment type="caution">
    <text evidence="2">The sequence shown here is derived from an EMBL/GenBank/DDBJ whole genome shotgun (WGS) entry which is preliminary data.</text>
</comment>
<feature type="transmembrane region" description="Helical" evidence="1">
    <location>
        <begin position="70"/>
        <end position="95"/>
    </location>
</feature>
<name>A0A1F7YXI9_9BACT</name>
<feature type="transmembrane region" description="Helical" evidence="1">
    <location>
        <begin position="279"/>
        <end position="299"/>
    </location>
</feature>
<evidence type="ECO:0000256" key="1">
    <source>
        <dbReference type="SAM" id="Phobius"/>
    </source>
</evidence>
<keyword evidence="1" id="KW-1133">Transmembrane helix</keyword>
<sequence>MKILLIILTITLFVRVLYLGDNLFFGYEQGRDFLKLTEIASGDPALIGPKTDIDGLFHGAFSYYSLLPSFIIFGGNPYLVLLSLILIHVVSVYFLYKFAKELKGKKFALLTTFVYAISYSSVVYARWLSNPNLVPALAIFFLYFLQRAKNNKMLLAFVALFWALIFHLQVIASLILLLPGAYFVVTNKLLTKRNLVPVALVIIGVLNTYLIFNFKNDNILLNGLTNYLDGPAPIVHDVKLDELNNEIVDDFFPQNRTMAFVLFWLVVGVNIIASRQDFGSRFILVLSFAAPFVFILLGVSPLRHLFILNPLFTSLLIANAAYFLFSKRLAALALITILIAFAANLTTIFARLPESNRNFIYHAQSTYLSDMENLVDYAYKDAGGAQFSYDYFSVPYWHNDAWEYMFMWYGQWRYGFLPAKNRTKVYYVFIEPDETQPKYQEDWYAKLSAGSVLLDEYTSGKLKVEKRGEK</sequence>
<feature type="transmembrane region" description="Helical" evidence="1">
    <location>
        <begin position="331"/>
        <end position="352"/>
    </location>
</feature>
<reference evidence="2 3" key="1">
    <citation type="journal article" date="2016" name="Nat. Commun.">
        <title>Thousands of microbial genomes shed light on interconnected biogeochemical processes in an aquifer system.</title>
        <authorList>
            <person name="Anantharaman K."/>
            <person name="Brown C.T."/>
            <person name="Hug L.A."/>
            <person name="Sharon I."/>
            <person name="Castelle C.J."/>
            <person name="Probst A.J."/>
            <person name="Thomas B.C."/>
            <person name="Singh A."/>
            <person name="Wilkins M.J."/>
            <person name="Karaoz U."/>
            <person name="Brodie E.L."/>
            <person name="Williams K.H."/>
            <person name="Hubbard S.S."/>
            <person name="Banfield J.F."/>
        </authorList>
    </citation>
    <scope>NUCLEOTIDE SEQUENCE [LARGE SCALE GENOMIC DNA]</scope>
</reference>
<feature type="transmembrane region" description="Helical" evidence="1">
    <location>
        <begin position="155"/>
        <end position="183"/>
    </location>
</feature>
<feature type="transmembrane region" description="Helical" evidence="1">
    <location>
        <begin position="107"/>
        <end position="127"/>
    </location>
</feature>
<dbReference type="AlphaFoldDB" id="A0A1F7YXI9"/>
<dbReference type="EMBL" id="MGGP01000019">
    <property type="protein sequence ID" value="OGM31950.1"/>
    <property type="molecule type" value="Genomic_DNA"/>
</dbReference>
<accession>A0A1F7YXI9</accession>
<feature type="transmembrane region" description="Helical" evidence="1">
    <location>
        <begin position="133"/>
        <end position="148"/>
    </location>
</feature>
<feature type="transmembrane region" description="Helical" evidence="1">
    <location>
        <begin position="306"/>
        <end position="325"/>
    </location>
</feature>
<dbReference type="Proteomes" id="UP000178870">
    <property type="component" value="Unassembled WGS sequence"/>
</dbReference>
<protein>
    <submittedName>
        <fullName evidence="2">Uncharacterized protein</fullName>
    </submittedName>
</protein>
<evidence type="ECO:0000313" key="3">
    <source>
        <dbReference type="Proteomes" id="UP000178870"/>
    </source>
</evidence>
<keyword evidence="1" id="KW-0472">Membrane</keyword>